<gene>
    <name evidence="4" type="ORF">Metal_0811</name>
</gene>
<evidence type="ECO:0000256" key="2">
    <source>
        <dbReference type="ARBA" id="ARBA00022643"/>
    </source>
</evidence>
<protein>
    <submittedName>
        <fullName evidence="4">Putative flavoprotein</fullName>
    </submittedName>
</protein>
<dbReference type="STRING" id="686340.Metal_0811"/>
<dbReference type="PANTHER" id="PTHR30543">
    <property type="entry name" value="CHROMATE REDUCTASE"/>
    <property type="match status" value="1"/>
</dbReference>
<dbReference type="InterPro" id="IPR005025">
    <property type="entry name" value="FMN_Rdtase-like_dom"/>
</dbReference>
<dbReference type="GO" id="GO:0010181">
    <property type="term" value="F:FMN binding"/>
    <property type="evidence" value="ECO:0007669"/>
    <property type="project" value="TreeGrafter"/>
</dbReference>
<evidence type="ECO:0000256" key="1">
    <source>
        <dbReference type="ARBA" id="ARBA00001917"/>
    </source>
</evidence>
<feature type="domain" description="NADPH-dependent FMN reductase-like" evidence="3">
    <location>
        <begin position="5"/>
        <end position="154"/>
    </location>
</feature>
<dbReference type="Pfam" id="PF03358">
    <property type="entry name" value="FMN_red"/>
    <property type="match status" value="1"/>
</dbReference>
<comment type="cofactor">
    <cofactor evidence="1">
        <name>FMN</name>
        <dbReference type="ChEBI" id="CHEBI:58210"/>
    </cofactor>
</comment>
<accession>H8GQY2</accession>
<evidence type="ECO:0000313" key="5">
    <source>
        <dbReference type="Proteomes" id="UP000005090"/>
    </source>
</evidence>
<dbReference type="AlphaFoldDB" id="H8GQY2"/>
<organism evidence="4 5">
    <name type="scientific">Methylomicrobium album BG8</name>
    <dbReference type="NCBI Taxonomy" id="686340"/>
    <lineage>
        <taxon>Bacteria</taxon>
        <taxon>Pseudomonadati</taxon>
        <taxon>Pseudomonadota</taxon>
        <taxon>Gammaproteobacteria</taxon>
        <taxon>Methylococcales</taxon>
        <taxon>Methylococcaceae</taxon>
        <taxon>Methylomicrobium</taxon>
    </lineage>
</organism>
<proteinExistence type="predicted"/>
<dbReference type="GO" id="GO:0005829">
    <property type="term" value="C:cytosol"/>
    <property type="evidence" value="ECO:0007669"/>
    <property type="project" value="TreeGrafter"/>
</dbReference>
<dbReference type="eggNOG" id="COG0431">
    <property type="taxonomic scope" value="Bacteria"/>
</dbReference>
<keyword evidence="5" id="KW-1185">Reference proteome</keyword>
<evidence type="ECO:0000313" key="4">
    <source>
        <dbReference type="EMBL" id="EIC28641.1"/>
    </source>
</evidence>
<keyword evidence="2" id="KW-0285">Flavoprotein</keyword>
<dbReference type="PANTHER" id="PTHR30543:SF21">
    <property type="entry name" value="NAD(P)H-DEPENDENT FMN REDUCTASE LOT6"/>
    <property type="match status" value="1"/>
</dbReference>
<dbReference type="SUPFAM" id="SSF52218">
    <property type="entry name" value="Flavoproteins"/>
    <property type="match status" value="1"/>
</dbReference>
<sequence length="195" mass="20735">MVKPSILAFSGSARKDSYNQRLVRIAAQGAEQAGAEVTLVDLADYPMPIFNQDDEAAYGLPEAARAFKKLLIAHDGFLIASPEYNSAFSPLLKNALDWASRREGDEAPLLAYRGKVAGIMAASPGALGGLRGLVFLRLLLSNIGVTVLAEQQGIAQADKAFHPEGYLNDAQLQDAVVKIGGRLADILQKLQNSGG</sequence>
<dbReference type="EMBL" id="CM001475">
    <property type="protein sequence ID" value="EIC28641.1"/>
    <property type="molecule type" value="Genomic_DNA"/>
</dbReference>
<keyword evidence="2" id="KW-0288">FMN</keyword>
<dbReference type="InterPro" id="IPR050712">
    <property type="entry name" value="NAD(P)H-dep_reductase"/>
</dbReference>
<dbReference type="Gene3D" id="3.40.50.360">
    <property type="match status" value="1"/>
</dbReference>
<name>H8GQY2_METAL</name>
<dbReference type="Proteomes" id="UP000005090">
    <property type="component" value="Chromosome"/>
</dbReference>
<dbReference type="RefSeq" id="WP_005369871.1">
    <property type="nucleotide sequence ID" value="NZ_CM001475.1"/>
</dbReference>
<reference evidence="4 5" key="1">
    <citation type="journal article" date="2013" name="Genome Announc.">
        <title>Genome Sequence of the Obligate Gammaproteobacterial Methanotroph Methylomicrobium album Strain BG8.</title>
        <authorList>
            <person name="Kits K.D."/>
            <person name="Kalyuzhnaya M.G."/>
            <person name="Klotz M.G."/>
            <person name="Jetten M.S."/>
            <person name="Op den Camp H.J."/>
            <person name="Vuilleumier S."/>
            <person name="Bringel F."/>
            <person name="Dispirito A.A."/>
            <person name="Murrell J.C."/>
            <person name="Bruce D."/>
            <person name="Cheng J.F."/>
            <person name="Copeland A."/>
            <person name="Goodwin L."/>
            <person name="Hauser L."/>
            <person name="Lajus A."/>
            <person name="Land M.L."/>
            <person name="Lapidus A."/>
            <person name="Lucas S."/>
            <person name="Medigue C."/>
            <person name="Pitluck S."/>
            <person name="Woyke T."/>
            <person name="Zeytun A."/>
            <person name="Stein L.Y."/>
        </authorList>
    </citation>
    <scope>NUCLEOTIDE SEQUENCE [LARGE SCALE GENOMIC DNA]</scope>
    <source>
        <strain evidence="4 5">BG8</strain>
    </source>
</reference>
<dbReference type="HOGENOM" id="CLU_055322_4_1_6"/>
<dbReference type="InterPro" id="IPR029039">
    <property type="entry name" value="Flavoprotein-like_sf"/>
</dbReference>
<dbReference type="GO" id="GO:0016491">
    <property type="term" value="F:oxidoreductase activity"/>
    <property type="evidence" value="ECO:0007669"/>
    <property type="project" value="InterPro"/>
</dbReference>
<evidence type="ECO:0000259" key="3">
    <source>
        <dbReference type="Pfam" id="PF03358"/>
    </source>
</evidence>